<evidence type="ECO:0000256" key="6">
    <source>
        <dbReference type="SAM" id="SignalP"/>
    </source>
</evidence>
<keyword evidence="9" id="KW-1185">Reference proteome</keyword>
<evidence type="ECO:0000313" key="9">
    <source>
        <dbReference type="Proteomes" id="UP000663801"/>
    </source>
</evidence>
<evidence type="ECO:0000313" key="8">
    <source>
        <dbReference type="EMBL" id="MBM9476391.1"/>
    </source>
</evidence>
<comment type="subcellular location">
    <subcellularLocation>
        <location evidence="1">Cell envelope</location>
    </subcellularLocation>
</comment>
<reference evidence="8" key="1">
    <citation type="submission" date="2021-01" db="EMBL/GenBank/DDBJ databases">
        <title>KCTC 19127 draft genome.</title>
        <authorList>
            <person name="An D."/>
        </authorList>
    </citation>
    <scope>NUCLEOTIDE SEQUENCE</scope>
    <source>
        <strain evidence="8">KCTC 19127</strain>
    </source>
</reference>
<protein>
    <submittedName>
        <fullName evidence="8">Iron-siderophore ABC transporter substrate-binding protein</fullName>
    </submittedName>
</protein>
<dbReference type="PROSITE" id="PS50983">
    <property type="entry name" value="FE_B12_PBP"/>
    <property type="match status" value="1"/>
</dbReference>
<proteinExistence type="inferred from homology"/>
<dbReference type="GO" id="GO:0030288">
    <property type="term" value="C:outer membrane-bounded periplasmic space"/>
    <property type="evidence" value="ECO:0007669"/>
    <property type="project" value="TreeGrafter"/>
</dbReference>
<gene>
    <name evidence="8" type="ORF">JL107_08060</name>
</gene>
<evidence type="ECO:0000256" key="5">
    <source>
        <dbReference type="SAM" id="MobiDB-lite"/>
    </source>
</evidence>
<feature type="signal peptide" evidence="6">
    <location>
        <begin position="1"/>
        <end position="34"/>
    </location>
</feature>
<dbReference type="GO" id="GO:1901678">
    <property type="term" value="P:iron coordination entity transport"/>
    <property type="evidence" value="ECO:0007669"/>
    <property type="project" value="UniProtKB-ARBA"/>
</dbReference>
<dbReference type="SUPFAM" id="SSF53807">
    <property type="entry name" value="Helical backbone' metal receptor"/>
    <property type="match status" value="1"/>
</dbReference>
<evidence type="ECO:0000256" key="3">
    <source>
        <dbReference type="ARBA" id="ARBA00022448"/>
    </source>
</evidence>
<feature type="chain" id="PRO_5038668997" evidence="6">
    <location>
        <begin position="35"/>
        <end position="381"/>
    </location>
</feature>
<evidence type="ECO:0000256" key="2">
    <source>
        <dbReference type="ARBA" id="ARBA00008814"/>
    </source>
</evidence>
<comment type="caution">
    <text evidence="8">The sequence shown here is derived from an EMBL/GenBank/DDBJ whole genome shotgun (WGS) entry which is preliminary data.</text>
</comment>
<dbReference type="PANTHER" id="PTHR30532">
    <property type="entry name" value="IRON III DICITRATE-BINDING PERIPLASMIC PROTEIN"/>
    <property type="match status" value="1"/>
</dbReference>
<feature type="region of interest" description="Disordered" evidence="5">
    <location>
        <begin position="32"/>
        <end position="91"/>
    </location>
</feature>
<dbReference type="RefSeq" id="WP_205256505.1">
    <property type="nucleotide sequence ID" value="NZ_BAAAPV010000001.1"/>
</dbReference>
<name>A0A938YEV5_9ACTN</name>
<evidence type="ECO:0000259" key="7">
    <source>
        <dbReference type="PROSITE" id="PS50983"/>
    </source>
</evidence>
<dbReference type="InterPro" id="IPR002491">
    <property type="entry name" value="ABC_transptr_periplasmic_BD"/>
</dbReference>
<sequence>MIARRPRPARPPSGPLACLVVGVLLTSCSAGSPAATSPAATSPTAAVSSPVAGDTGSAVTGSATSPSVTSPSATSPSAASTPATAAPRTLPAGIGSGAADGVFPRTVVHFGGTTVIPARPQRVVVMGTGQLDGLLLLGVVPVGSAKAAKAELVPPYLAQAYPELQPDLAAMADVGLRLEPNLEAVAAVGPDLILSNSAAAEGIYDQLSQIAPTVLAEGTGVNWKQDFPLIADAVGATEQAQAELDAYHQRAVDFGARFEGAAPTVSLVRFTSDQTRVFGVASFAGGIAQDAGLTRPEAQQFAGTSQDVADEQIEVADADWIFAGAQPGTDLAAETAAPLWGTLAAVAAGHVVTVDDDPWYLNAGPTAANEVLEQLISTLSN</sequence>
<dbReference type="PANTHER" id="PTHR30532:SF25">
    <property type="entry name" value="IRON(III) DICITRATE-BINDING PERIPLASMIC PROTEIN"/>
    <property type="match status" value="1"/>
</dbReference>
<dbReference type="EMBL" id="JAERWL010000007">
    <property type="protein sequence ID" value="MBM9476391.1"/>
    <property type="molecule type" value="Genomic_DNA"/>
</dbReference>
<dbReference type="CDD" id="cd01146">
    <property type="entry name" value="FhuD"/>
    <property type="match status" value="1"/>
</dbReference>
<dbReference type="Pfam" id="PF01497">
    <property type="entry name" value="Peripla_BP_2"/>
    <property type="match status" value="1"/>
</dbReference>
<feature type="compositionally biased region" description="Low complexity" evidence="5">
    <location>
        <begin position="32"/>
        <end position="87"/>
    </location>
</feature>
<organism evidence="8 9">
    <name type="scientific">Nakamurella flavida</name>
    <dbReference type="NCBI Taxonomy" id="363630"/>
    <lineage>
        <taxon>Bacteria</taxon>
        <taxon>Bacillati</taxon>
        <taxon>Actinomycetota</taxon>
        <taxon>Actinomycetes</taxon>
        <taxon>Nakamurellales</taxon>
        <taxon>Nakamurellaceae</taxon>
        <taxon>Nakamurella</taxon>
    </lineage>
</organism>
<dbReference type="Proteomes" id="UP000663801">
    <property type="component" value="Unassembled WGS sequence"/>
</dbReference>
<accession>A0A938YEV5</accession>
<keyword evidence="4 6" id="KW-0732">Signal</keyword>
<feature type="domain" description="Fe/B12 periplasmic-binding" evidence="7">
    <location>
        <begin position="122"/>
        <end position="381"/>
    </location>
</feature>
<evidence type="ECO:0000256" key="4">
    <source>
        <dbReference type="ARBA" id="ARBA00022729"/>
    </source>
</evidence>
<dbReference type="Gene3D" id="3.40.50.1980">
    <property type="entry name" value="Nitrogenase molybdenum iron protein domain"/>
    <property type="match status" value="2"/>
</dbReference>
<keyword evidence="3" id="KW-0813">Transport</keyword>
<dbReference type="PROSITE" id="PS51257">
    <property type="entry name" value="PROKAR_LIPOPROTEIN"/>
    <property type="match status" value="1"/>
</dbReference>
<dbReference type="InterPro" id="IPR051313">
    <property type="entry name" value="Bact_iron-sidero_bind"/>
</dbReference>
<evidence type="ECO:0000256" key="1">
    <source>
        <dbReference type="ARBA" id="ARBA00004196"/>
    </source>
</evidence>
<dbReference type="AlphaFoldDB" id="A0A938YEV5"/>
<comment type="similarity">
    <text evidence="2">Belongs to the bacterial solute-binding protein 8 family.</text>
</comment>